<dbReference type="PANTHER" id="PTHR47354:SF8">
    <property type="entry name" value="1,2-PHENYLACETYL-COA EPOXIDASE, SUBUNIT E"/>
    <property type="match status" value="1"/>
</dbReference>
<evidence type="ECO:0000256" key="4">
    <source>
        <dbReference type="ARBA" id="ARBA00022723"/>
    </source>
</evidence>
<dbReference type="CDD" id="cd00207">
    <property type="entry name" value="fer2"/>
    <property type="match status" value="1"/>
</dbReference>
<dbReference type="SUPFAM" id="SSF63380">
    <property type="entry name" value="Riboflavin synthase domain-like"/>
    <property type="match status" value="1"/>
</dbReference>
<dbReference type="Proteomes" id="UP000824044">
    <property type="component" value="Unassembled WGS sequence"/>
</dbReference>
<dbReference type="InterPro" id="IPR050415">
    <property type="entry name" value="MRET"/>
</dbReference>
<comment type="caution">
    <text evidence="11">The sequence shown here is derived from an EMBL/GenBank/DDBJ whole genome shotgun (WGS) entry which is preliminary data.</text>
</comment>
<keyword evidence="5" id="KW-0274">FAD</keyword>
<evidence type="ECO:0000256" key="8">
    <source>
        <dbReference type="ARBA" id="ARBA00023014"/>
    </source>
</evidence>
<dbReference type="InterPro" id="IPR017938">
    <property type="entry name" value="Riboflavin_synthase-like_b-brl"/>
</dbReference>
<reference evidence="11" key="1">
    <citation type="journal article" date="2021" name="PeerJ">
        <title>Extensive microbial diversity within the chicken gut microbiome revealed by metagenomics and culture.</title>
        <authorList>
            <person name="Gilroy R."/>
            <person name="Ravi A."/>
            <person name="Getino M."/>
            <person name="Pursley I."/>
            <person name="Horton D.L."/>
            <person name="Alikhan N.F."/>
            <person name="Baker D."/>
            <person name="Gharbi K."/>
            <person name="Hall N."/>
            <person name="Watson M."/>
            <person name="Adriaenssens E.M."/>
            <person name="Foster-Nyarko E."/>
            <person name="Jarju S."/>
            <person name="Secka A."/>
            <person name="Antonio M."/>
            <person name="Oren A."/>
            <person name="Chaudhuri R.R."/>
            <person name="La Ragione R."/>
            <person name="Hildebrand F."/>
            <person name="Pallen M.J."/>
        </authorList>
    </citation>
    <scope>NUCLEOTIDE SEQUENCE</scope>
    <source>
        <strain evidence="11">CHK33-5263</strain>
    </source>
</reference>
<dbReference type="Pfam" id="PF00175">
    <property type="entry name" value="NAD_binding_1"/>
    <property type="match status" value="1"/>
</dbReference>
<dbReference type="PROSITE" id="PS51085">
    <property type="entry name" value="2FE2S_FER_2"/>
    <property type="match status" value="1"/>
</dbReference>
<dbReference type="CDD" id="cd00322">
    <property type="entry name" value="FNR_like"/>
    <property type="match status" value="1"/>
</dbReference>
<dbReference type="Gene3D" id="3.40.50.80">
    <property type="entry name" value="Nucleotide-binding domain of ferredoxin-NADP reductase (FNR) module"/>
    <property type="match status" value="1"/>
</dbReference>
<dbReference type="Pfam" id="PF00111">
    <property type="entry name" value="Fer2"/>
    <property type="match status" value="1"/>
</dbReference>
<dbReference type="InterPro" id="IPR039261">
    <property type="entry name" value="FNR_nucleotide-bd"/>
</dbReference>
<dbReference type="GO" id="GO:0050660">
    <property type="term" value="F:flavin adenine dinucleotide binding"/>
    <property type="evidence" value="ECO:0007669"/>
    <property type="project" value="TreeGrafter"/>
</dbReference>
<dbReference type="PRINTS" id="PR00410">
    <property type="entry name" value="PHEHYDRXLASE"/>
</dbReference>
<evidence type="ECO:0000313" key="12">
    <source>
        <dbReference type="Proteomes" id="UP000824044"/>
    </source>
</evidence>
<proteinExistence type="predicted"/>
<sequence length="381" mass="41827">MFVFKKQIFGFMDLLRFKKMVPKRREALAEGAATPLPKRYRVNETAAVLHPGYQKATLTEVKEVAPSFKSFTFALEKPMYFRAGQYVTLGCKVGESEVARPYAVSSAPKAALQKSLTLTVKKEGFFSSYLVDEAKAGDVFTIGDPSGEFYYEPLRDAGTIVGLAGGSGITPFYSLAQAIADGTEDCKLVLFYGARTQKDLAFKTELDALAGDKIKVIYVLSDEEREGYEHGFLTAELIKAHVTGDYTVMICGPGAMSRHLDGELKKLALPRRRIRTEANCTGPRDVEARTYTLTVHIGFETYSVPADSRETVLTALERAGLKVPSKCRGGVCGFCHSRLVAGKYSIAGEDARRLADEKFGYIHPCCSYPDSDLELVVPPQA</sequence>
<dbReference type="InterPro" id="IPR001709">
    <property type="entry name" value="Flavoprot_Pyr_Nucl_cyt_Rdtase"/>
</dbReference>
<evidence type="ECO:0000259" key="9">
    <source>
        <dbReference type="PROSITE" id="PS51085"/>
    </source>
</evidence>
<dbReference type="Pfam" id="PF00970">
    <property type="entry name" value="FAD_binding_6"/>
    <property type="match status" value="1"/>
</dbReference>
<dbReference type="PANTHER" id="PTHR47354">
    <property type="entry name" value="NADH OXIDOREDUCTASE HCR"/>
    <property type="match status" value="1"/>
</dbReference>
<evidence type="ECO:0000256" key="5">
    <source>
        <dbReference type="ARBA" id="ARBA00022827"/>
    </source>
</evidence>
<evidence type="ECO:0000259" key="10">
    <source>
        <dbReference type="PROSITE" id="PS51384"/>
    </source>
</evidence>
<dbReference type="SUPFAM" id="SSF54292">
    <property type="entry name" value="2Fe-2S ferredoxin-like"/>
    <property type="match status" value="1"/>
</dbReference>
<dbReference type="InterPro" id="IPR017927">
    <property type="entry name" value="FAD-bd_FR_type"/>
</dbReference>
<dbReference type="InterPro" id="IPR008333">
    <property type="entry name" value="Cbr1-like_FAD-bd_dom"/>
</dbReference>
<organism evidence="11 12">
    <name type="scientific">Candidatus Gallimonas intestinigallinarum</name>
    <dbReference type="NCBI Taxonomy" id="2838604"/>
    <lineage>
        <taxon>Bacteria</taxon>
        <taxon>Bacillati</taxon>
        <taxon>Bacillota</taxon>
        <taxon>Clostridia</taxon>
        <taxon>Candidatus Gallimonas</taxon>
    </lineage>
</organism>
<dbReference type="AlphaFoldDB" id="A0A9D2DWH5"/>
<dbReference type="InterPro" id="IPR001041">
    <property type="entry name" value="2Fe-2S_ferredoxin-type"/>
</dbReference>
<evidence type="ECO:0000256" key="2">
    <source>
        <dbReference type="ARBA" id="ARBA00022630"/>
    </source>
</evidence>
<dbReference type="InterPro" id="IPR012675">
    <property type="entry name" value="Beta-grasp_dom_sf"/>
</dbReference>
<dbReference type="PROSITE" id="PS51384">
    <property type="entry name" value="FAD_FR"/>
    <property type="match status" value="1"/>
</dbReference>
<dbReference type="Gene3D" id="2.40.30.10">
    <property type="entry name" value="Translation factors"/>
    <property type="match status" value="1"/>
</dbReference>
<dbReference type="InterPro" id="IPR036010">
    <property type="entry name" value="2Fe-2S_ferredoxin-like_sf"/>
</dbReference>
<evidence type="ECO:0000256" key="6">
    <source>
        <dbReference type="ARBA" id="ARBA00023002"/>
    </source>
</evidence>
<accession>A0A9D2DWH5</accession>
<dbReference type="GO" id="GO:0016491">
    <property type="term" value="F:oxidoreductase activity"/>
    <property type="evidence" value="ECO:0007669"/>
    <property type="project" value="UniProtKB-KW"/>
</dbReference>
<feature type="domain" description="2Fe-2S ferredoxin-type" evidence="9">
    <location>
        <begin position="291"/>
        <end position="381"/>
    </location>
</feature>
<dbReference type="GO" id="GO:0051537">
    <property type="term" value="F:2 iron, 2 sulfur cluster binding"/>
    <property type="evidence" value="ECO:0007669"/>
    <property type="project" value="UniProtKB-KW"/>
</dbReference>
<reference evidence="11" key="2">
    <citation type="submission" date="2021-04" db="EMBL/GenBank/DDBJ databases">
        <authorList>
            <person name="Gilroy R."/>
        </authorList>
    </citation>
    <scope>NUCLEOTIDE SEQUENCE</scope>
    <source>
        <strain evidence="11">CHK33-5263</strain>
    </source>
</reference>
<dbReference type="Gene3D" id="3.10.20.30">
    <property type="match status" value="1"/>
</dbReference>
<keyword evidence="3" id="KW-0001">2Fe-2S</keyword>
<protein>
    <submittedName>
        <fullName evidence="11">2Fe-2S iron-sulfur cluster binding domain-containing protein</fullName>
    </submittedName>
</protein>
<evidence type="ECO:0000256" key="1">
    <source>
        <dbReference type="ARBA" id="ARBA00001974"/>
    </source>
</evidence>
<dbReference type="GO" id="GO:0046872">
    <property type="term" value="F:metal ion binding"/>
    <property type="evidence" value="ECO:0007669"/>
    <property type="project" value="UniProtKB-KW"/>
</dbReference>
<name>A0A9D2DWH5_9FIRM</name>
<comment type="cofactor">
    <cofactor evidence="1">
        <name>FAD</name>
        <dbReference type="ChEBI" id="CHEBI:57692"/>
    </cofactor>
</comment>
<keyword evidence="7" id="KW-0408">Iron</keyword>
<dbReference type="SUPFAM" id="SSF52343">
    <property type="entry name" value="Ferredoxin reductase-like, C-terminal NADP-linked domain"/>
    <property type="match status" value="1"/>
</dbReference>
<dbReference type="EMBL" id="DXBS01000054">
    <property type="protein sequence ID" value="HIZ24368.1"/>
    <property type="molecule type" value="Genomic_DNA"/>
</dbReference>
<evidence type="ECO:0000313" key="11">
    <source>
        <dbReference type="EMBL" id="HIZ24368.1"/>
    </source>
</evidence>
<dbReference type="PRINTS" id="PR00371">
    <property type="entry name" value="FPNCR"/>
</dbReference>
<dbReference type="InterPro" id="IPR001433">
    <property type="entry name" value="OxRdtase_FAD/NAD-bd"/>
</dbReference>
<keyword evidence="8" id="KW-0411">Iron-sulfur</keyword>
<keyword evidence="2" id="KW-0285">Flavoprotein</keyword>
<keyword evidence="6" id="KW-0560">Oxidoreductase</keyword>
<keyword evidence="4" id="KW-0479">Metal-binding</keyword>
<feature type="domain" description="FAD-binding FR-type" evidence="10">
    <location>
        <begin position="51"/>
        <end position="152"/>
    </location>
</feature>
<evidence type="ECO:0000256" key="7">
    <source>
        <dbReference type="ARBA" id="ARBA00023004"/>
    </source>
</evidence>
<gene>
    <name evidence="11" type="ORF">H9812_02690</name>
</gene>
<evidence type="ECO:0000256" key="3">
    <source>
        <dbReference type="ARBA" id="ARBA00022714"/>
    </source>
</evidence>